<feature type="region of interest" description="Disordered" evidence="1">
    <location>
        <begin position="1"/>
        <end position="28"/>
    </location>
</feature>
<dbReference type="EMBL" id="AZYO01000076">
    <property type="protein sequence ID" value="KOS54216.1"/>
    <property type="molecule type" value="Genomic_DNA"/>
</dbReference>
<dbReference type="PATRIC" id="fig|1441923.3.peg.4670"/>
<reference evidence="2 3" key="1">
    <citation type="journal article" date="2015" name="Genome Announc.">
        <title>Draft Genome Sequence of Rhodococcus rhodochrous Strain KG-21, a Soil Isolate from Oil Fields of Krishna-Godavari Basin, India.</title>
        <authorList>
            <person name="Dawar C."/>
            <person name="Aggarwal R.K."/>
        </authorList>
    </citation>
    <scope>NUCLEOTIDE SEQUENCE [LARGE SCALE GENOMIC DNA]</scope>
    <source>
        <strain evidence="2 3">KG-21</strain>
    </source>
</reference>
<dbReference type="RefSeq" id="WP_054374473.1">
    <property type="nucleotide sequence ID" value="NZ_AZYO01000076.1"/>
</dbReference>
<evidence type="ECO:0000256" key="1">
    <source>
        <dbReference type="SAM" id="MobiDB-lite"/>
    </source>
</evidence>
<protein>
    <submittedName>
        <fullName evidence="2">Uncharacterized protein</fullName>
    </submittedName>
</protein>
<evidence type="ECO:0000313" key="3">
    <source>
        <dbReference type="Proteomes" id="UP000037712"/>
    </source>
</evidence>
<dbReference type="AlphaFoldDB" id="A0A0M8PDL2"/>
<dbReference type="Proteomes" id="UP000037712">
    <property type="component" value="Unassembled WGS sequence"/>
</dbReference>
<gene>
    <name evidence="2" type="ORF">Z051_21475</name>
</gene>
<accession>A0A0M8PDL2</accession>
<organism evidence="2 3">
    <name type="scientific">Rhodococcus rhodochrous KG-21</name>
    <dbReference type="NCBI Taxonomy" id="1441923"/>
    <lineage>
        <taxon>Bacteria</taxon>
        <taxon>Bacillati</taxon>
        <taxon>Actinomycetota</taxon>
        <taxon>Actinomycetes</taxon>
        <taxon>Mycobacteriales</taxon>
        <taxon>Nocardiaceae</taxon>
        <taxon>Rhodococcus</taxon>
    </lineage>
</organism>
<proteinExistence type="predicted"/>
<evidence type="ECO:0000313" key="2">
    <source>
        <dbReference type="EMBL" id="KOS54216.1"/>
    </source>
</evidence>
<reference evidence="3" key="2">
    <citation type="submission" date="2015-01" db="EMBL/GenBank/DDBJ databases">
        <title>Draft genome sequence of potential hydrocarbon metabolising strain of Rhodococcus rhodochrous.</title>
        <authorList>
            <person name="Aggarwal R.K."/>
            <person name="Dawar C."/>
        </authorList>
    </citation>
    <scope>NUCLEOTIDE SEQUENCE [LARGE SCALE GENOMIC DNA]</scope>
    <source>
        <strain evidence="3">KG-21</strain>
    </source>
</reference>
<name>A0A0M8PDL2_RHORH</name>
<comment type="caution">
    <text evidence="2">The sequence shown here is derived from an EMBL/GenBank/DDBJ whole genome shotgun (WGS) entry which is preliminary data.</text>
</comment>
<sequence length="70" mass="7528">MDENIETTDAISEKPPKPNATVRPIRAGKAGNEPLAEYIDVGTPDRVVRVAEAEPETLQVSSDAGTPLLW</sequence>